<feature type="chain" id="PRO_5046010703" evidence="1">
    <location>
        <begin position="26"/>
        <end position="200"/>
    </location>
</feature>
<keyword evidence="1" id="KW-0732">Signal</keyword>
<comment type="caution">
    <text evidence="2">The sequence shown here is derived from an EMBL/GenBank/DDBJ whole genome shotgun (WGS) entry which is preliminary data.</text>
</comment>
<reference evidence="3" key="1">
    <citation type="submission" date="2019-09" db="EMBL/GenBank/DDBJ databases">
        <authorList>
            <person name="Jung D.-H."/>
        </authorList>
    </citation>
    <scope>NUCLEOTIDE SEQUENCE [LARGE SCALE GENOMIC DNA]</scope>
    <source>
        <strain evidence="3">JA-25</strain>
    </source>
</reference>
<reference evidence="3" key="2">
    <citation type="submission" date="2023-07" db="EMBL/GenBank/DDBJ databases">
        <authorList>
            <person name="Jung D.-H."/>
        </authorList>
    </citation>
    <scope>NUCLEOTIDE SEQUENCE [LARGE SCALE GENOMIC DNA]</scope>
    <source>
        <strain evidence="3">JA-25</strain>
    </source>
</reference>
<accession>A0ABX0QS45</accession>
<dbReference type="RefSeq" id="WP_085414198.1">
    <property type="nucleotide sequence ID" value="NZ_WAEL01000009.1"/>
</dbReference>
<gene>
    <name evidence="2" type="ORF">F7231_22650</name>
</gene>
<evidence type="ECO:0000256" key="1">
    <source>
        <dbReference type="SAM" id="SignalP"/>
    </source>
</evidence>
<organism evidence="2 3">
    <name type="scientific">Fibrivirga algicola</name>
    <dbReference type="NCBI Taxonomy" id="2950420"/>
    <lineage>
        <taxon>Bacteria</taxon>
        <taxon>Pseudomonadati</taxon>
        <taxon>Bacteroidota</taxon>
        <taxon>Cytophagia</taxon>
        <taxon>Cytophagales</taxon>
        <taxon>Spirosomataceae</taxon>
        <taxon>Fibrivirga</taxon>
    </lineage>
</organism>
<dbReference type="Proteomes" id="UP000606008">
    <property type="component" value="Unassembled WGS sequence"/>
</dbReference>
<protein>
    <submittedName>
        <fullName evidence="2">T9SS C-terminal target domain-containing protein</fullName>
    </submittedName>
</protein>
<evidence type="ECO:0000313" key="2">
    <source>
        <dbReference type="EMBL" id="NID12989.1"/>
    </source>
</evidence>
<dbReference type="EMBL" id="WAEL01000009">
    <property type="protein sequence ID" value="NID12989.1"/>
    <property type="molecule type" value="Genomic_DNA"/>
</dbReference>
<keyword evidence="3" id="KW-1185">Reference proteome</keyword>
<evidence type="ECO:0000313" key="3">
    <source>
        <dbReference type="Proteomes" id="UP000606008"/>
    </source>
</evidence>
<feature type="signal peptide" evidence="1">
    <location>
        <begin position="1"/>
        <end position="25"/>
    </location>
</feature>
<name>A0ABX0QS45_9BACT</name>
<proteinExistence type="predicted"/>
<sequence>MKQIRLTIAMLAVAFTLTAAGSAAAQTSTVAGPVKIAKSATKKVRIHTPVGTTLDISLIDQAGTLLYAGTVKAKDLRGTSVNLANLPDGRYYLTATNNDLWMSQGLTVRNDQVVIDAQNVTEVVRPALVSYAKNKYEVAMPGVQSLTVAIYDRMNDLVFTKSFGSDGEVHRFDLSSLPSGDYTFVYGPEQKQFTERVAIK</sequence>